<dbReference type="InterPro" id="IPR032861">
    <property type="entry name" value="TAXi_N"/>
</dbReference>
<feature type="domain" description="Peptidase A1" evidence="10">
    <location>
        <begin position="96"/>
        <end position="434"/>
    </location>
</feature>
<dbReference type="GO" id="GO:0004190">
    <property type="term" value="F:aspartic-type endopeptidase activity"/>
    <property type="evidence" value="ECO:0007669"/>
    <property type="project" value="UniProtKB-KW"/>
</dbReference>
<proteinExistence type="inferred from homology"/>
<dbReference type="GO" id="GO:0006508">
    <property type="term" value="P:proteolysis"/>
    <property type="evidence" value="ECO:0007669"/>
    <property type="project" value="UniProtKB-KW"/>
</dbReference>
<evidence type="ECO:0000256" key="3">
    <source>
        <dbReference type="ARBA" id="ARBA00022525"/>
    </source>
</evidence>
<dbReference type="PANTHER" id="PTHR47967">
    <property type="entry name" value="OS07G0603500 PROTEIN-RELATED"/>
    <property type="match status" value="1"/>
</dbReference>
<dbReference type="InterPro" id="IPR021109">
    <property type="entry name" value="Peptidase_aspartic_dom_sf"/>
</dbReference>
<dbReference type="AlphaFoldDB" id="A0ABD1MYS7"/>
<dbReference type="InterPro" id="IPR001969">
    <property type="entry name" value="Aspartic_peptidase_AS"/>
</dbReference>
<dbReference type="InterPro" id="IPR051708">
    <property type="entry name" value="Plant_Aspart_Prot_A1"/>
</dbReference>
<evidence type="ECO:0000256" key="6">
    <source>
        <dbReference type="ARBA" id="ARBA00022750"/>
    </source>
</evidence>
<evidence type="ECO:0000256" key="7">
    <source>
        <dbReference type="ARBA" id="ARBA00022801"/>
    </source>
</evidence>
<dbReference type="PANTHER" id="PTHR47967:SF66">
    <property type="entry name" value="ASPARTIC PROTEINASE CDR1-RELATED"/>
    <property type="match status" value="1"/>
</dbReference>
<evidence type="ECO:0000259" key="10">
    <source>
        <dbReference type="PROSITE" id="PS51767"/>
    </source>
</evidence>
<dbReference type="EMBL" id="JBGMDY010000003">
    <property type="protein sequence ID" value="KAL2340992.1"/>
    <property type="molecule type" value="Genomic_DNA"/>
</dbReference>
<dbReference type="Pfam" id="PF14541">
    <property type="entry name" value="TAXi_C"/>
    <property type="match status" value="1"/>
</dbReference>
<dbReference type="SUPFAM" id="SSF50630">
    <property type="entry name" value="Acid proteases"/>
    <property type="match status" value="1"/>
</dbReference>
<feature type="chain" id="PRO_5044789803" description="Peptidase A1 domain-containing protein" evidence="9">
    <location>
        <begin position="23"/>
        <end position="441"/>
    </location>
</feature>
<comment type="subcellular location">
    <subcellularLocation>
        <location evidence="1">Secreted</location>
    </subcellularLocation>
</comment>
<dbReference type="FunFam" id="2.40.70.10:FF:000016">
    <property type="entry name" value="Probable aspartic protease At2g35615"/>
    <property type="match status" value="1"/>
</dbReference>
<gene>
    <name evidence="11" type="ORF">Fmac_008932</name>
</gene>
<dbReference type="CDD" id="cd05476">
    <property type="entry name" value="pepsin_A_like_plant"/>
    <property type="match status" value="1"/>
</dbReference>
<keyword evidence="6" id="KW-0064">Aspartyl protease</keyword>
<name>A0ABD1MYS7_9FABA</name>
<evidence type="ECO:0000256" key="2">
    <source>
        <dbReference type="ARBA" id="ARBA00007447"/>
    </source>
</evidence>
<evidence type="ECO:0000256" key="5">
    <source>
        <dbReference type="ARBA" id="ARBA00022729"/>
    </source>
</evidence>
<evidence type="ECO:0000256" key="4">
    <source>
        <dbReference type="ARBA" id="ARBA00022670"/>
    </source>
</evidence>
<keyword evidence="4" id="KW-0645">Protease</keyword>
<evidence type="ECO:0000256" key="9">
    <source>
        <dbReference type="SAM" id="SignalP"/>
    </source>
</evidence>
<keyword evidence="5 9" id="KW-0732">Signal</keyword>
<sequence>MASYLNILFVFLTLTLPTLCFCRKPPTVEGLKGGFSVQLIHRDSPNSPFYNPTETSFQQRNKAFLRSFNRLNHFYPKSKASQKTTQSEISSNNGEYLVKYSIGTPPFEVMGIADTGSDLVWSQCNPCDQCYNQTSPVFDPSKSSTYKPVSCYSKVCESLGETYCHSDSDPSCEYTMSYGDGSHTQGTLAFDTLTLGSTTVGFPEIPIGCGVNNAGTFDSEGSGIVGLGGGDVSLITQIGPSIDFKFSYCLVPLSDSKSTSKLNFGENAVVDGPGTVSTSIIRGSAATFYYLRLEGMSVGTKRIDFAGDSTSNVADGNIIIDSGTTLTLLPQSFYAKLESAVTAQINLERVNSTNEILSLCYKSPPNDVIEVPPVTAHFTGADVVLNSLNTFVSVSEGVTCFAFAPVSTGSIFGNIAQMNHLVGYDFVKKTVSFKSTDCTKM</sequence>
<dbReference type="Proteomes" id="UP001603857">
    <property type="component" value="Unassembled WGS sequence"/>
</dbReference>
<comment type="caution">
    <text evidence="11">The sequence shown here is derived from an EMBL/GenBank/DDBJ whole genome shotgun (WGS) entry which is preliminary data.</text>
</comment>
<dbReference type="Pfam" id="PF14543">
    <property type="entry name" value="TAXi_N"/>
    <property type="match status" value="1"/>
</dbReference>
<comment type="similarity">
    <text evidence="2">Belongs to the peptidase A1 family.</text>
</comment>
<reference evidence="11 12" key="1">
    <citation type="submission" date="2024-08" db="EMBL/GenBank/DDBJ databases">
        <title>Insights into the chromosomal genome structure of Flemingia macrophylla.</title>
        <authorList>
            <person name="Ding Y."/>
            <person name="Zhao Y."/>
            <person name="Bi W."/>
            <person name="Wu M."/>
            <person name="Zhao G."/>
            <person name="Gong Y."/>
            <person name="Li W."/>
            <person name="Zhang P."/>
        </authorList>
    </citation>
    <scope>NUCLEOTIDE SEQUENCE [LARGE SCALE GENOMIC DNA]</scope>
    <source>
        <strain evidence="11">DYQJB</strain>
        <tissue evidence="11">Leaf</tissue>
    </source>
</reference>
<dbReference type="InterPro" id="IPR034161">
    <property type="entry name" value="Pepsin-like_plant"/>
</dbReference>
<dbReference type="InterPro" id="IPR033121">
    <property type="entry name" value="PEPTIDASE_A1"/>
</dbReference>
<dbReference type="FunFam" id="2.40.70.10:FF:000050">
    <property type="entry name" value="Aspartic proteinase CDR1"/>
    <property type="match status" value="1"/>
</dbReference>
<dbReference type="PROSITE" id="PS00141">
    <property type="entry name" value="ASP_PROTEASE"/>
    <property type="match status" value="1"/>
</dbReference>
<protein>
    <recommendedName>
        <fullName evidence="10">Peptidase A1 domain-containing protein</fullName>
    </recommendedName>
</protein>
<evidence type="ECO:0000313" key="11">
    <source>
        <dbReference type="EMBL" id="KAL2340992.1"/>
    </source>
</evidence>
<accession>A0ABD1MYS7</accession>
<keyword evidence="12" id="KW-1185">Reference proteome</keyword>
<keyword evidence="3" id="KW-0964">Secreted</keyword>
<evidence type="ECO:0000256" key="1">
    <source>
        <dbReference type="ARBA" id="ARBA00004613"/>
    </source>
</evidence>
<evidence type="ECO:0000313" key="12">
    <source>
        <dbReference type="Proteomes" id="UP001603857"/>
    </source>
</evidence>
<dbReference type="GO" id="GO:0005576">
    <property type="term" value="C:extracellular region"/>
    <property type="evidence" value="ECO:0007669"/>
    <property type="project" value="UniProtKB-SubCell"/>
</dbReference>
<feature type="signal peptide" evidence="9">
    <location>
        <begin position="1"/>
        <end position="22"/>
    </location>
</feature>
<evidence type="ECO:0000256" key="8">
    <source>
        <dbReference type="ARBA" id="ARBA00023180"/>
    </source>
</evidence>
<dbReference type="InterPro" id="IPR032799">
    <property type="entry name" value="TAXi_C"/>
</dbReference>
<keyword evidence="8" id="KW-0325">Glycoprotein</keyword>
<dbReference type="Gene3D" id="2.40.70.10">
    <property type="entry name" value="Acid Proteases"/>
    <property type="match status" value="2"/>
</dbReference>
<dbReference type="PROSITE" id="PS51767">
    <property type="entry name" value="PEPTIDASE_A1"/>
    <property type="match status" value="1"/>
</dbReference>
<organism evidence="11 12">
    <name type="scientific">Flemingia macrophylla</name>
    <dbReference type="NCBI Taxonomy" id="520843"/>
    <lineage>
        <taxon>Eukaryota</taxon>
        <taxon>Viridiplantae</taxon>
        <taxon>Streptophyta</taxon>
        <taxon>Embryophyta</taxon>
        <taxon>Tracheophyta</taxon>
        <taxon>Spermatophyta</taxon>
        <taxon>Magnoliopsida</taxon>
        <taxon>eudicotyledons</taxon>
        <taxon>Gunneridae</taxon>
        <taxon>Pentapetalae</taxon>
        <taxon>rosids</taxon>
        <taxon>fabids</taxon>
        <taxon>Fabales</taxon>
        <taxon>Fabaceae</taxon>
        <taxon>Papilionoideae</taxon>
        <taxon>50 kb inversion clade</taxon>
        <taxon>NPAAA clade</taxon>
        <taxon>indigoferoid/millettioid clade</taxon>
        <taxon>Phaseoleae</taxon>
        <taxon>Flemingia</taxon>
    </lineage>
</organism>
<keyword evidence="7" id="KW-0378">Hydrolase</keyword>